<proteinExistence type="predicted"/>
<evidence type="ECO:0000313" key="2">
    <source>
        <dbReference type="Proteomes" id="UP001145742"/>
    </source>
</evidence>
<gene>
    <name evidence="1" type="ORF">WISP_03822</name>
</gene>
<protein>
    <recommendedName>
        <fullName evidence="3">Reverse transcriptase</fullName>
    </recommendedName>
</protein>
<reference evidence="1" key="1">
    <citation type="submission" date="2019-10" db="EMBL/GenBank/DDBJ databases">
        <authorList>
            <person name="Soares A.E.R."/>
            <person name="Aleixo A."/>
            <person name="Schneider P."/>
            <person name="Miyaki C.Y."/>
            <person name="Schneider M.P."/>
            <person name="Mello C."/>
            <person name="Vasconcelos A.T.R."/>
        </authorList>
    </citation>
    <scope>NUCLEOTIDE SEQUENCE</scope>
    <source>
        <tissue evidence="1">Muscle</tissue>
    </source>
</reference>
<sequence>MGETLNVIQWMKTGKAAGVDGISPEIWKHRGQALHAKFHELIVHCREQVELPPDLRDTVIITLYKKKGEKSDCSSYRGESELMSVQQFTYLGSIISLDNKIDKEIDNRLAKAYRAFGKLHIKSGPINT</sequence>
<accession>A0ABQ9DTJ2</accession>
<dbReference type="EMBL" id="WHWB01031820">
    <property type="protein sequence ID" value="KAJ7427802.1"/>
    <property type="molecule type" value="Genomic_DNA"/>
</dbReference>
<comment type="caution">
    <text evidence="1">The sequence shown here is derived from an EMBL/GenBank/DDBJ whole genome shotgun (WGS) entry which is preliminary data.</text>
</comment>
<dbReference type="Proteomes" id="UP001145742">
    <property type="component" value="Unassembled WGS sequence"/>
</dbReference>
<evidence type="ECO:0000313" key="1">
    <source>
        <dbReference type="EMBL" id="KAJ7427802.1"/>
    </source>
</evidence>
<evidence type="ECO:0008006" key="3">
    <source>
        <dbReference type="Google" id="ProtNLM"/>
    </source>
</evidence>
<organism evidence="1 2">
    <name type="scientific">Willisornis vidua</name>
    <name type="common">Xingu scale-backed antbird</name>
    <dbReference type="NCBI Taxonomy" id="1566151"/>
    <lineage>
        <taxon>Eukaryota</taxon>
        <taxon>Metazoa</taxon>
        <taxon>Chordata</taxon>
        <taxon>Craniata</taxon>
        <taxon>Vertebrata</taxon>
        <taxon>Euteleostomi</taxon>
        <taxon>Archelosauria</taxon>
        <taxon>Archosauria</taxon>
        <taxon>Dinosauria</taxon>
        <taxon>Saurischia</taxon>
        <taxon>Theropoda</taxon>
        <taxon>Coelurosauria</taxon>
        <taxon>Aves</taxon>
        <taxon>Neognathae</taxon>
        <taxon>Neoaves</taxon>
        <taxon>Telluraves</taxon>
        <taxon>Australaves</taxon>
        <taxon>Passeriformes</taxon>
        <taxon>Thamnophilidae</taxon>
        <taxon>Willisornis</taxon>
    </lineage>
</organism>
<name>A0ABQ9DTJ2_9PASS</name>
<keyword evidence="2" id="KW-1185">Reference proteome</keyword>